<dbReference type="CDD" id="cd20387">
    <property type="entry name" value="Tudor_UHRF_rpt1"/>
    <property type="match status" value="1"/>
</dbReference>
<evidence type="ECO:0000256" key="12">
    <source>
        <dbReference type="PROSITE-ProRule" id="PRU00175"/>
    </source>
</evidence>
<dbReference type="Pfam" id="PF02182">
    <property type="entry name" value="SAD_SRA"/>
    <property type="match status" value="1"/>
</dbReference>
<dbReference type="Gene3D" id="3.30.40.10">
    <property type="entry name" value="Zinc/RING finger domain, C3HC4 (zinc finger)"/>
    <property type="match status" value="1"/>
</dbReference>
<dbReference type="Gene3D" id="2.30.30.140">
    <property type="match status" value="1"/>
</dbReference>
<feature type="domain" description="Ubiquitin-like" evidence="16">
    <location>
        <begin position="1"/>
        <end position="73"/>
    </location>
</feature>
<dbReference type="GO" id="GO:0061630">
    <property type="term" value="F:ubiquitin protein ligase activity"/>
    <property type="evidence" value="ECO:0007669"/>
    <property type="project" value="UniProtKB-EC"/>
</dbReference>
<dbReference type="SMART" id="SM00184">
    <property type="entry name" value="RING"/>
    <property type="match status" value="2"/>
</dbReference>
<dbReference type="GeneID" id="107272378"/>
<dbReference type="CDD" id="cd15525">
    <property type="entry name" value="PHD_UHRF1_2"/>
    <property type="match status" value="1"/>
</dbReference>
<organism evidence="19 20">
    <name type="scientific">Cephus cinctus</name>
    <name type="common">Wheat stem sawfly</name>
    <dbReference type="NCBI Taxonomy" id="211228"/>
    <lineage>
        <taxon>Eukaryota</taxon>
        <taxon>Metazoa</taxon>
        <taxon>Ecdysozoa</taxon>
        <taxon>Arthropoda</taxon>
        <taxon>Hexapoda</taxon>
        <taxon>Insecta</taxon>
        <taxon>Pterygota</taxon>
        <taxon>Neoptera</taxon>
        <taxon>Endopterygota</taxon>
        <taxon>Hymenoptera</taxon>
        <taxon>Cephoidea</taxon>
        <taxon>Cephidae</taxon>
        <taxon>Cephus</taxon>
    </lineage>
</organism>
<comment type="pathway">
    <text evidence="2">Protein modification; protein ubiquitination.</text>
</comment>
<dbReference type="FunFam" id="2.30.280.10:FF:000001">
    <property type="entry name" value="E3 ubiquitin-protein ligase UHRF1 isoform 1"/>
    <property type="match status" value="1"/>
</dbReference>
<dbReference type="SUPFAM" id="SSF57903">
    <property type="entry name" value="FYVE/PHD zinc finger"/>
    <property type="match status" value="1"/>
</dbReference>
<name>A0AAJ7C9V3_CEPCN</name>
<dbReference type="PROSITE" id="PS50053">
    <property type="entry name" value="UBIQUITIN_2"/>
    <property type="match status" value="1"/>
</dbReference>
<evidence type="ECO:0000256" key="14">
    <source>
        <dbReference type="SAM" id="MobiDB-lite"/>
    </source>
</evidence>
<dbReference type="InterPro" id="IPR017907">
    <property type="entry name" value="Znf_RING_CS"/>
</dbReference>
<dbReference type="GO" id="GO:0003677">
    <property type="term" value="F:DNA binding"/>
    <property type="evidence" value="ECO:0007669"/>
    <property type="project" value="UniProtKB-KW"/>
</dbReference>
<dbReference type="InterPro" id="IPR013083">
    <property type="entry name" value="Znf_RING/FYVE/PHD"/>
</dbReference>
<evidence type="ECO:0000256" key="10">
    <source>
        <dbReference type="ARBA" id="ARBA00023242"/>
    </source>
</evidence>
<evidence type="ECO:0000256" key="9">
    <source>
        <dbReference type="ARBA" id="ARBA00023125"/>
    </source>
</evidence>
<dbReference type="PROSITE" id="PS50089">
    <property type="entry name" value="ZF_RING_2"/>
    <property type="match status" value="1"/>
</dbReference>
<dbReference type="GO" id="GO:0044027">
    <property type="term" value="P:negative regulation of gene expression via chromosomal CpG island methylation"/>
    <property type="evidence" value="ECO:0007669"/>
    <property type="project" value="TreeGrafter"/>
</dbReference>
<evidence type="ECO:0000256" key="11">
    <source>
        <dbReference type="ARBA" id="ARBA00023306"/>
    </source>
</evidence>
<evidence type="ECO:0000259" key="17">
    <source>
        <dbReference type="PROSITE" id="PS50089"/>
    </source>
</evidence>
<dbReference type="SUPFAM" id="SSF54236">
    <property type="entry name" value="Ubiquitin-like"/>
    <property type="match status" value="1"/>
</dbReference>
<dbReference type="InterPro" id="IPR003105">
    <property type="entry name" value="SRA_YDG"/>
</dbReference>
<keyword evidence="10 13" id="KW-0539">Nucleus</keyword>
<dbReference type="FunFam" id="3.30.40.10:FF:000066">
    <property type="entry name" value="E3 ubiquitin-protein ligase UHRF2 isoform X1"/>
    <property type="match status" value="1"/>
</dbReference>
<dbReference type="InterPro" id="IPR045134">
    <property type="entry name" value="UHRF1/2-like"/>
</dbReference>
<dbReference type="CDD" id="cd01797">
    <property type="entry name" value="Ubl_UHRF"/>
    <property type="match status" value="1"/>
</dbReference>
<dbReference type="PRINTS" id="PR00348">
    <property type="entry name" value="UBIQUITIN"/>
</dbReference>
<dbReference type="Gene3D" id="2.30.280.10">
    <property type="entry name" value="SRA-YDG"/>
    <property type="match status" value="1"/>
</dbReference>
<dbReference type="Proteomes" id="UP000694920">
    <property type="component" value="Unplaced"/>
</dbReference>
<evidence type="ECO:0000256" key="13">
    <source>
        <dbReference type="PROSITE-ProRule" id="PRU00358"/>
    </source>
</evidence>
<dbReference type="SMART" id="SM00249">
    <property type="entry name" value="PHD"/>
    <property type="match status" value="1"/>
</dbReference>
<feature type="region of interest" description="Disordered" evidence="14">
    <location>
        <begin position="344"/>
        <end position="369"/>
    </location>
</feature>
<dbReference type="Gene3D" id="3.10.20.90">
    <property type="entry name" value="Phosphatidylinositol 3-kinase Catalytic Subunit, Chain A, domain 1"/>
    <property type="match status" value="1"/>
</dbReference>
<feature type="domain" description="YDG" evidence="18">
    <location>
        <begin position="390"/>
        <end position="553"/>
    </location>
</feature>
<dbReference type="SUPFAM" id="SSF57850">
    <property type="entry name" value="RING/U-box"/>
    <property type="match status" value="1"/>
</dbReference>
<sequence>MYVKVRTVDGKKEVVLTISKLTTVEDFKDMVQQEMSIEKDIQRLFYRGKQMENGYKLFDYNVNLNDVIQLLIKPKIIDIVKETAQSSTESIQEVNCIKEDKEEELAETESRFYKVGDYVDCIDQAYGAWFEAIIVRIFKKDGKITYKVNWQFEEEVDPFDVEELHIRPRARKLLNFDELELGQRVMINYNIEEPKETGYWYDFTISKIHKTRTLEQLTGTLHVGRDQATMENRKVNPKGEVFAIEEPKLLLDRDNEDEDQDEPSRRRVAANCSRCMDNPRRKCKECGCRVCAGKEDAHHLLLCDECNKAYHLRCLNPPLTAIPAEDEWYCPECKNDENEIVKAGEKLKQSKKKSKANSTEPGKEKRDWGKGMACVGRTKECTLVPPNHRGPIPGIEVGTCWMFRMQASEAGVHRPHVAGIHGRESDCAYSLVLSGGYEDDNDDGDEFMYTGSGGRDLSGNKRTAEQSCDQTLTRMNKALALNCYAELNGVTGATSKNWTKGLPVRVVRNYKLRKHSRFAPEQGNRYDGIYKVVMYYPEKGKSGFSVWRYLLRRDDPAPAPWTREGKNRIAKLGLSIIYPDGYLDALNKNKETKKRAALRESNSPSASKKEEEEEEPPTKKHKCEGYELDAELTSFIEKDEVNKKLWEDCCKVLPDGKAPFLQRVSESFMCVCCQEVMYKPVTTPCAHNICLSCLKRSFNAGVYSCPSCRYNLDKGFEMQVNEFLSSALLLLYPGYQAGR</sequence>
<evidence type="ECO:0000256" key="8">
    <source>
        <dbReference type="ARBA" id="ARBA00022833"/>
    </source>
</evidence>
<gene>
    <name evidence="20" type="primary">LOC107272378</name>
</gene>
<dbReference type="CDD" id="cd20388">
    <property type="entry name" value="Tudor_UHRF_rpt2"/>
    <property type="match status" value="1"/>
</dbReference>
<dbReference type="KEGG" id="ccin:107272378"/>
<evidence type="ECO:0000256" key="5">
    <source>
        <dbReference type="ARBA" id="ARBA00022723"/>
    </source>
</evidence>
<reference evidence="20" key="1">
    <citation type="submission" date="2025-08" db="UniProtKB">
        <authorList>
            <consortium name="RefSeq"/>
        </authorList>
    </citation>
    <scope>IDENTIFICATION</scope>
</reference>
<dbReference type="InterPro" id="IPR015947">
    <property type="entry name" value="PUA-like_sf"/>
</dbReference>
<dbReference type="InterPro" id="IPR019956">
    <property type="entry name" value="Ubiquitin_dom"/>
</dbReference>
<keyword evidence="6 12" id="KW-0863">Zinc-finger</keyword>
<dbReference type="SMART" id="SM00466">
    <property type="entry name" value="SRA"/>
    <property type="match status" value="1"/>
</dbReference>
<dbReference type="CTD" id="29128"/>
<proteinExistence type="predicted"/>
<dbReference type="PROSITE" id="PS51015">
    <property type="entry name" value="YDG"/>
    <property type="match status" value="1"/>
</dbReference>
<dbReference type="InterPro" id="IPR001841">
    <property type="entry name" value="Znf_RING"/>
</dbReference>
<evidence type="ECO:0000259" key="15">
    <source>
        <dbReference type="PROSITE" id="PS50016"/>
    </source>
</evidence>
<dbReference type="Pfam" id="PF00240">
    <property type="entry name" value="ubiquitin"/>
    <property type="match status" value="1"/>
</dbReference>
<keyword evidence="7" id="KW-0833">Ubl conjugation pathway</keyword>
<evidence type="ECO:0000313" key="20">
    <source>
        <dbReference type="RefSeq" id="XP_015604967.1"/>
    </source>
</evidence>
<dbReference type="EC" id="2.3.2.27" evidence="3"/>
<dbReference type="GO" id="GO:0005634">
    <property type="term" value="C:nucleus"/>
    <property type="evidence" value="ECO:0007669"/>
    <property type="project" value="UniProtKB-SubCell"/>
</dbReference>
<feature type="region of interest" description="Disordered" evidence="14">
    <location>
        <begin position="593"/>
        <end position="621"/>
    </location>
</feature>
<dbReference type="Pfam" id="PF12148">
    <property type="entry name" value="TTD"/>
    <property type="match status" value="1"/>
</dbReference>
<dbReference type="PROSITE" id="PS00518">
    <property type="entry name" value="ZF_RING_1"/>
    <property type="match status" value="1"/>
</dbReference>
<keyword evidence="8" id="KW-0862">Zinc</keyword>
<feature type="domain" description="RING-type" evidence="17">
    <location>
        <begin position="670"/>
        <end position="709"/>
    </location>
</feature>
<evidence type="ECO:0000256" key="4">
    <source>
        <dbReference type="ARBA" id="ARBA00022679"/>
    </source>
</evidence>
<keyword evidence="9" id="KW-0238">DNA-binding</keyword>
<dbReference type="AlphaFoldDB" id="A0AAJ7C9V3"/>
<keyword evidence="11" id="KW-0131">Cell cycle</keyword>
<evidence type="ECO:0000259" key="18">
    <source>
        <dbReference type="PROSITE" id="PS51015"/>
    </source>
</evidence>
<dbReference type="InterPro" id="IPR000626">
    <property type="entry name" value="Ubiquitin-like_dom"/>
</dbReference>
<evidence type="ECO:0000256" key="7">
    <source>
        <dbReference type="ARBA" id="ARBA00022786"/>
    </source>
</evidence>
<dbReference type="SMART" id="SM00213">
    <property type="entry name" value="UBQ"/>
    <property type="match status" value="1"/>
</dbReference>
<dbReference type="PANTHER" id="PTHR14140:SF45">
    <property type="entry name" value="RING-TYPE E3 UBIQUITIN TRANSFERASE"/>
    <property type="match status" value="1"/>
</dbReference>
<dbReference type="PANTHER" id="PTHR14140">
    <property type="entry name" value="E3 UBIQUITIN-PROTEIN LIGASE UHRF-RELATED"/>
    <property type="match status" value="1"/>
</dbReference>
<dbReference type="InterPro" id="IPR036987">
    <property type="entry name" value="SRA-YDG_sf"/>
</dbReference>
<dbReference type="InterPro" id="IPR001965">
    <property type="entry name" value="Znf_PHD"/>
</dbReference>
<evidence type="ECO:0000259" key="16">
    <source>
        <dbReference type="PROSITE" id="PS50053"/>
    </source>
</evidence>
<dbReference type="RefSeq" id="XP_015604967.1">
    <property type="nucleotide sequence ID" value="XM_015749481.2"/>
</dbReference>
<dbReference type="GO" id="GO:0008270">
    <property type="term" value="F:zinc ion binding"/>
    <property type="evidence" value="ECO:0007669"/>
    <property type="project" value="UniProtKB-KW"/>
</dbReference>
<feature type="domain" description="PHD-type" evidence="15">
    <location>
        <begin position="285"/>
        <end position="336"/>
    </location>
</feature>
<keyword evidence="4" id="KW-0808">Transferase</keyword>
<comment type="catalytic activity">
    <reaction evidence="1">
        <text>S-ubiquitinyl-[E2 ubiquitin-conjugating enzyme]-L-cysteine + [acceptor protein]-L-lysine = [E2 ubiquitin-conjugating enzyme]-L-cysteine + N(6)-ubiquitinyl-[acceptor protein]-L-lysine.</text>
        <dbReference type="EC" id="2.3.2.27"/>
    </reaction>
</comment>
<protein>
    <recommendedName>
        <fullName evidence="3">RING-type E3 ubiquitin transferase</fullName>
        <ecNumber evidence="3">2.3.2.27</ecNumber>
    </recommendedName>
</protein>
<dbReference type="InterPro" id="IPR011011">
    <property type="entry name" value="Znf_FYVE_PHD"/>
</dbReference>
<evidence type="ECO:0000256" key="6">
    <source>
        <dbReference type="ARBA" id="ARBA00022771"/>
    </source>
</evidence>
<dbReference type="SUPFAM" id="SSF88697">
    <property type="entry name" value="PUA domain-like"/>
    <property type="match status" value="1"/>
</dbReference>
<evidence type="ECO:0000256" key="1">
    <source>
        <dbReference type="ARBA" id="ARBA00000900"/>
    </source>
</evidence>
<dbReference type="InterPro" id="IPR021991">
    <property type="entry name" value="TTD_dom"/>
</dbReference>
<comment type="subcellular location">
    <subcellularLocation>
        <location evidence="13">Nucleus</location>
    </subcellularLocation>
</comment>
<dbReference type="PROSITE" id="PS50016">
    <property type="entry name" value="ZF_PHD_2"/>
    <property type="match status" value="1"/>
</dbReference>
<dbReference type="Gene3D" id="2.30.30.1150">
    <property type="match status" value="1"/>
</dbReference>
<dbReference type="GO" id="GO:0016567">
    <property type="term" value="P:protein ubiquitination"/>
    <property type="evidence" value="ECO:0007669"/>
    <property type="project" value="TreeGrafter"/>
</dbReference>
<dbReference type="Pfam" id="PF00628">
    <property type="entry name" value="PHD"/>
    <property type="match status" value="1"/>
</dbReference>
<evidence type="ECO:0000313" key="19">
    <source>
        <dbReference type="Proteomes" id="UP000694920"/>
    </source>
</evidence>
<accession>A0AAJ7C9V3</accession>
<keyword evidence="5" id="KW-0479">Metal-binding</keyword>
<evidence type="ECO:0000256" key="2">
    <source>
        <dbReference type="ARBA" id="ARBA00004906"/>
    </source>
</evidence>
<dbReference type="InterPro" id="IPR029071">
    <property type="entry name" value="Ubiquitin-like_domsf"/>
</dbReference>
<keyword evidence="19" id="KW-1185">Reference proteome</keyword>
<dbReference type="InterPro" id="IPR019787">
    <property type="entry name" value="Znf_PHD-finger"/>
</dbReference>
<evidence type="ECO:0000256" key="3">
    <source>
        <dbReference type="ARBA" id="ARBA00012483"/>
    </source>
</evidence>